<protein>
    <submittedName>
        <fullName evidence="1">Uncharacterized protein</fullName>
    </submittedName>
</protein>
<dbReference type="RefSeq" id="XP_018984229.1">
    <property type="nucleotide sequence ID" value="XM_019131030.1"/>
</dbReference>
<evidence type="ECO:0000313" key="1">
    <source>
        <dbReference type="EMBL" id="ODQ78901.1"/>
    </source>
</evidence>
<keyword evidence="2" id="KW-1185">Reference proteome</keyword>
<reference evidence="2" key="1">
    <citation type="submission" date="2016-05" db="EMBL/GenBank/DDBJ databases">
        <title>Comparative genomics of biotechnologically important yeasts.</title>
        <authorList>
            <consortium name="DOE Joint Genome Institute"/>
            <person name="Riley R."/>
            <person name="Haridas S."/>
            <person name="Wolfe K.H."/>
            <person name="Lopes M.R."/>
            <person name="Hittinger C.T."/>
            <person name="Goker M."/>
            <person name="Salamov A."/>
            <person name="Wisecaver J."/>
            <person name="Long T.M."/>
            <person name="Aerts A.L."/>
            <person name="Barry K."/>
            <person name="Choi C."/>
            <person name="Clum A."/>
            <person name="Coughlan A.Y."/>
            <person name="Deshpande S."/>
            <person name="Douglass A.P."/>
            <person name="Hanson S.J."/>
            <person name="Klenk H.-P."/>
            <person name="Labutti K."/>
            <person name="Lapidus A."/>
            <person name="Lindquist E."/>
            <person name="Lipzen A."/>
            <person name="Meier-Kolthoff J.P."/>
            <person name="Ohm R.A."/>
            <person name="Otillar R.P."/>
            <person name="Pangilinan J."/>
            <person name="Peng Y."/>
            <person name="Rokas A."/>
            <person name="Rosa C.A."/>
            <person name="Scheuner C."/>
            <person name="Sibirny A.A."/>
            <person name="Slot J.C."/>
            <person name="Stielow J.B."/>
            <person name="Sun H."/>
            <person name="Kurtzman C.P."/>
            <person name="Blackwell M."/>
            <person name="Grigoriev I.V."/>
            <person name="Jeffries T.W."/>
        </authorList>
    </citation>
    <scope>NUCLEOTIDE SEQUENCE [LARGE SCALE GENOMIC DNA]</scope>
    <source>
        <strain evidence="2">NRRL Y-12698</strain>
    </source>
</reference>
<gene>
    <name evidence="1" type="ORF">BABINDRAFT_177097</name>
</gene>
<proteinExistence type="predicted"/>
<evidence type="ECO:0000313" key="2">
    <source>
        <dbReference type="Proteomes" id="UP000094336"/>
    </source>
</evidence>
<dbReference type="EMBL" id="KV454434">
    <property type="protein sequence ID" value="ODQ78901.1"/>
    <property type="molecule type" value="Genomic_DNA"/>
</dbReference>
<name>A0A1E3QMK3_9ASCO</name>
<dbReference type="AlphaFoldDB" id="A0A1E3QMK3"/>
<dbReference type="GeneID" id="30148883"/>
<organism evidence="1 2">
    <name type="scientific">Babjeviella inositovora NRRL Y-12698</name>
    <dbReference type="NCBI Taxonomy" id="984486"/>
    <lineage>
        <taxon>Eukaryota</taxon>
        <taxon>Fungi</taxon>
        <taxon>Dikarya</taxon>
        <taxon>Ascomycota</taxon>
        <taxon>Saccharomycotina</taxon>
        <taxon>Pichiomycetes</taxon>
        <taxon>Serinales incertae sedis</taxon>
        <taxon>Babjeviella</taxon>
    </lineage>
</organism>
<sequence>MTHLYLDLSWVPFPQCHEISLCFSHTKSLAIRSFFSLSQTETQYLVFPQVYELTSTLVSRIYHSTKVIQQRFEPSSAGTASLDGHVVGMQRDADSIVLQNVVTSIQVLNMRLFKNIFINSPVFIAFVHTHPLVAESLIRFNDLSNELDGIHTINQYHSPLLISDGKTDVIQAISREGLLDSKFGEFVYEWNEVLRVNRNFYSKIKIWVRWFI</sequence>
<dbReference type="Proteomes" id="UP000094336">
    <property type="component" value="Unassembled WGS sequence"/>
</dbReference>
<accession>A0A1E3QMK3</accession>